<protein>
    <submittedName>
        <fullName evidence="2">Uncharacterized protein</fullName>
    </submittedName>
</protein>
<dbReference type="GeneID" id="77932647"/>
<evidence type="ECO:0000256" key="1">
    <source>
        <dbReference type="SAM" id="MobiDB-lite"/>
    </source>
</evidence>
<sequence length="145" mass="16213">MACKDLNGVIADRPVYVRQWPASIALENLSEALGLLGPNLTFFIDGSYQFGDVLTVLHKCDHKQLTALLKKYVVAARVNGVEIKDATFNAEYNGDLHRVFDTFALVCQVNYRDFFEQGAPPQPQEPEQEEPGQELEDPLLTSMTP</sequence>
<evidence type="ECO:0000313" key="2">
    <source>
        <dbReference type="EMBL" id="UOT58044.1"/>
    </source>
</evidence>
<dbReference type="KEGG" id="vg:77932647"/>
<dbReference type="RefSeq" id="YP_010656753.1">
    <property type="nucleotide sequence ID" value="NC_070840.1"/>
</dbReference>
<organism evidence="2 3">
    <name type="scientific">Aeromonas phage ZPAH14</name>
    <dbReference type="NCBI Taxonomy" id="2924887"/>
    <lineage>
        <taxon>Viruses</taxon>
        <taxon>Duplodnaviria</taxon>
        <taxon>Heunggongvirae</taxon>
        <taxon>Uroviricota</taxon>
        <taxon>Caudoviricetes</taxon>
        <taxon>Chaseviridae</taxon>
        <taxon>Nefertitivirinae</taxon>
        <taxon>Shantouvirus</taxon>
        <taxon>Shantouvirus ZPAH14</taxon>
    </lineage>
</organism>
<accession>A0AAE9GW37</accession>
<dbReference type="InterPro" id="IPR049156">
    <property type="entry name" value="Phage_chap_TAC_15-like"/>
</dbReference>
<evidence type="ECO:0000313" key="3">
    <source>
        <dbReference type="Proteomes" id="UP000830307"/>
    </source>
</evidence>
<keyword evidence="3" id="KW-1185">Reference proteome</keyword>
<feature type="region of interest" description="Disordered" evidence="1">
    <location>
        <begin position="117"/>
        <end position="145"/>
    </location>
</feature>
<feature type="compositionally biased region" description="Acidic residues" evidence="1">
    <location>
        <begin position="126"/>
        <end position="137"/>
    </location>
</feature>
<reference evidence="2" key="1">
    <citation type="submission" date="2022-02" db="EMBL/GenBank/DDBJ databases">
        <title>The Aeromonas hydrophila phage ZPAH14.</title>
        <authorList>
            <person name="Li J."/>
        </authorList>
    </citation>
    <scope>NUCLEOTIDE SEQUENCE</scope>
</reference>
<dbReference type="Proteomes" id="UP000830307">
    <property type="component" value="Segment"/>
</dbReference>
<dbReference type="Pfam" id="PF21822">
    <property type="entry name" value="Phage_TAC_15"/>
    <property type="match status" value="1"/>
</dbReference>
<name>A0AAE9GW37_9CAUD</name>
<dbReference type="EMBL" id="OM810291">
    <property type="protein sequence ID" value="UOT58044.1"/>
    <property type="molecule type" value="Genomic_DNA"/>
</dbReference>
<proteinExistence type="predicted"/>